<sequence length="362" mass="39009">MINRLPRGPVALAVILTLGLVIWLASGDIRQSRESMEDPFEAGTDQPARVEVGIREATPYQPEVVLQGQLEPWRAVTLTSKVAGTVEAIPVALGDSVSEGDAVIQLSEESRREQLEQARAELERAEADLSGASRLRGENLASQSEFLARKADVAAARARVRTARLGMEDSSPPAPFDGVLNERPVELGDDVQPGDPLAELVRTDRLKATGRVPQQQAGRLERGQPVRVVLLDGRQLTGTLTFIASAAHPQTRSFRIEAELDNPGQLRVAGSTATLRIGLDEVLATRLSPAHLNLDEQGKLGVKHVNGENQVRFSRVRLLSTDNDGAWVAGLPLRIQLITRGAGFVRPGETVVPVRANDGSEG</sequence>
<protein>
    <submittedName>
        <fullName evidence="4">Multidrug efflux system membrane fusion protein</fullName>
    </submittedName>
</protein>
<evidence type="ECO:0000313" key="4">
    <source>
        <dbReference type="EMBL" id="TDT44112.1"/>
    </source>
</evidence>
<dbReference type="Gene3D" id="2.40.30.170">
    <property type="match status" value="1"/>
</dbReference>
<evidence type="ECO:0000313" key="5">
    <source>
        <dbReference type="Proteomes" id="UP000295830"/>
    </source>
</evidence>
<dbReference type="Gene3D" id="2.40.50.100">
    <property type="match status" value="1"/>
</dbReference>
<reference evidence="4 5" key="1">
    <citation type="submission" date="2019-03" db="EMBL/GenBank/DDBJ databases">
        <title>Genomic Encyclopedia of Type Strains, Phase IV (KMG-IV): sequencing the most valuable type-strain genomes for metagenomic binning, comparative biology and taxonomic classification.</title>
        <authorList>
            <person name="Goeker M."/>
        </authorList>
    </citation>
    <scope>NUCLEOTIDE SEQUENCE [LARGE SCALE GENOMIC DNA]</scope>
    <source>
        <strain evidence="4 5">DSM 15505</strain>
    </source>
</reference>
<feature type="domain" description="CusB-like beta-barrel" evidence="3">
    <location>
        <begin position="211"/>
        <end position="277"/>
    </location>
</feature>
<keyword evidence="5" id="KW-1185">Reference proteome</keyword>
<keyword evidence="2" id="KW-0175">Coiled coil</keyword>
<comment type="similarity">
    <text evidence="1">Belongs to the membrane fusion protein (MFP) (TC 8.A.1) family.</text>
</comment>
<evidence type="ECO:0000259" key="3">
    <source>
        <dbReference type="Pfam" id="PF25954"/>
    </source>
</evidence>
<feature type="coiled-coil region" evidence="2">
    <location>
        <begin position="105"/>
        <end position="135"/>
    </location>
</feature>
<dbReference type="AlphaFoldDB" id="A0A4R7JZY5"/>
<dbReference type="SUPFAM" id="SSF111369">
    <property type="entry name" value="HlyD-like secretion proteins"/>
    <property type="match status" value="1"/>
</dbReference>
<organism evidence="4 5">
    <name type="scientific">Halospina denitrificans</name>
    <dbReference type="NCBI Taxonomy" id="332522"/>
    <lineage>
        <taxon>Bacteria</taxon>
        <taxon>Pseudomonadati</taxon>
        <taxon>Pseudomonadota</taxon>
        <taxon>Gammaproteobacteria</taxon>
        <taxon>Halospina</taxon>
    </lineage>
</organism>
<comment type="caution">
    <text evidence="4">The sequence shown here is derived from an EMBL/GenBank/DDBJ whole genome shotgun (WGS) entry which is preliminary data.</text>
</comment>
<dbReference type="GO" id="GO:1990281">
    <property type="term" value="C:efflux pump complex"/>
    <property type="evidence" value="ECO:0007669"/>
    <property type="project" value="TreeGrafter"/>
</dbReference>
<dbReference type="OrthoDB" id="9806939at2"/>
<evidence type="ECO:0000256" key="2">
    <source>
        <dbReference type="SAM" id="Coils"/>
    </source>
</evidence>
<dbReference type="Gene3D" id="1.10.287.470">
    <property type="entry name" value="Helix hairpin bin"/>
    <property type="match status" value="1"/>
</dbReference>
<dbReference type="InterPro" id="IPR006143">
    <property type="entry name" value="RND_pump_MFP"/>
</dbReference>
<proteinExistence type="inferred from homology"/>
<evidence type="ECO:0000256" key="1">
    <source>
        <dbReference type="ARBA" id="ARBA00009477"/>
    </source>
</evidence>
<dbReference type="NCBIfam" id="TIGR01730">
    <property type="entry name" value="RND_mfp"/>
    <property type="match status" value="1"/>
</dbReference>
<dbReference type="Pfam" id="PF25954">
    <property type="entry name" value="Beta-barrel_RND_2"/>
    <property type="match status" value="1"/>
</dbReference>
<dbReference type="Proteomes" id="UP000295830">
    <property type="component" value="Unassembled WGS sequence"/>
</dbReference>
<dbReference type="GO" id="GO:0015562">
    <property type="term" value="F:efflux transmembrane transporter activity"/>
    <property type="evidence" value="ECO:0007669"/>
    <property type="project" value="TreeGrafter"/>
</dbReference>
<dbReference type="PANTHER" id="PTHR30469">
    <property type="entry name" value="MULTIDRUG RESISTANCE PROTEIN MDTA"/>
    <property type="match status" value="1"/>
</dbReference>
<dbReference type="RefSeq" id="WP_133734533.1">
    <property type="nucleotide sequence ID" value="NZ_SOAX01000001.1"/>
</dbReference>
<accession>A0A4R7JZY5</accession>
<gene>
    <name evidence="4" type="ORF">DES49_0211</name>
</gene>
<dbReference type="InterPro" id="IPR058792">
    <property type="entry name" value="Beta-barrel_RND_2"/>
</dbReference>
<dbReference type="EMBL" id="SOAX01000001">
    <property type="protein sequence ID" value="TDT44112.1"/>
    <property type="molecule type" value="Genomic_DNA"/>
</dbReference>
<name>A0A4R7JZY5_9GAMM</name>
<dbReference type="PANTHER" id="PTHR30469:SF29">
    <property type="entry name" value="BLR2860 PROTEIN"/>
    <property type="match status" value="1"/>
</dbReference>